<evidence type="ECO:0000256" key="1">
    <source>
        <dbReference type="ARBA" id="ARBA00022679"/>
    </source>
</evidence>
<protein>
    <submittedName>
        <fullName evidence="2">Glycosyl transferase</fullName>
    </submittedName>
</protein>
<dbReference type="AlphaFoldDB" id="A0A5C1NHL5"/>
<dbReference type="OrthoDB" id="277808at2"/>
<dbReference type="GO" id="GO:0016020">
    <property type="term" value="C:membrane"/>
    <property type="evidence" value="ECO:0007669"/>
    <property type="project" value="GOC"/>
</dbReference>
<dbReference type="InterPro" id="IPR029044">
    <property type="entry name" value="Nucleotide-diphossugar_trans"/>
</dbReference>
<dbReference type="PANTHER" id="PTHR32385">
    <property type="entry name" value="MANNOSYL PHOSPHORYLINOSITOL CERAMIDE SYNTHASE"/>
    <property type="match status" value="1"/>
</dbReference>
<dbReference type="PANTHER" id="PTHR32385:SF15">
    <property type="entry name" value="INOSITOL PHOSPHOCERAMIDE MANNOSYLTRANSFERASE 1"/>
    <property type="match status" value="1"/>
</dbReference>
<dbReference type="EMBL" id="CP038437">
    <property type="protein sequence ID" value="QEM81697.1"/>
    <property type="molecule type" value="Genomic_DNA"/>
</dbReference>
<dbReference type="Gene3D" id="3.90.550.20">
    <property type="match status" value="1"/>
</dbReference>
<keyword evidence="3" id="KW-1185">Reference proteome</keyword>
<name>A0A5C1NHL5_9GAMM</name>
<gene>
    <name evidence="2" type="ORF">E4T21_09160</name>
</gene>
<dbReference type="RefSeq" id="WP_149284708.1">
    <property type="nucleotide sequence ID" value="NZ_CP038437.2"/>
</dbReference>
<keyword evidence="1 2" id="KW-0808">Transferase</keyword>
<organism evidence="2 3">
    <name type="scientific">Halomonas binhaiensis</name>
    <dbReference type="NCBI Taxonomy" id="2562282"/>
    <lineage>
        <taxon>Bacteria</taxon>
        <taxon>Pseudomonadati</taxon>
        <taxon>Pseudomonadota</taxon>
        <taxon>Gammaproteobacteria</taxon>
        <taxon>Oceanospirillales</taxon>
        <taxon>Halomonadaceae</taxon>
        <taxon>Halomonas</taxon>
    </lineage>
</organism>
<evidence type="ECO:0000313" key="2">
    <source>
        <dbReference type="EMBL" id="QEM81697.1"/>
    </source>
</evidence>
<proteinExistence type="predicted"/>
<dbReference type="KEGG" id="hbh:E4T21_09160"/>
<sequence length="259" mass="30082">MTCTLRLASGRVLKFIGAISKAFSYVFHSVMPHHRFRLPAQSSAIWLRDNKTDRIPRTLWQTNYTERVTLPVYLNYLVNRFMGFNFNYRFMTTGDRMNYIKENFSSDIYDCYRKLQIGAAQADLWRLLVIYREGGVYMDIDAHAVWPMELLLSQHQELFIATKKGELSNYFLAARPYDPRIKRIIDTVVANIRENQIYGVFDMTGPGAMNAALSLGEVNSVSNRSICIQGSFSNEYFQYIDKKEGKWTRQQKTTRVVGS</sequence>
<accession>A0A5C1NHL5</accession>
<evidence type="ECO:0000313" key="3">
    <source>
        <dbReference type="Proteomes" id="UP000324285"/>
    </source>
</evidence>
<dbReference type="GO" id="GO:0000030">
    <property type="term" value="F:mannosyltransferase activity"/>
    <property type="evidence" value="ECO:0007669"/>
    <property type="project" value="TreeGrafter"/>
</dbReference>
<dbReference type="InterPro" id="IPR051706">
    <property type="entry name" value="Glycosyltransferase_domain"/>
</dbReference>
<dbReference type="Proteomes" id="UP000324285">
    <property type="component" value="Chromosome"/>
</dbReference>
<dbReference type="Pfam" id="PF04488">
    <property type="entry name" value="Gly_transf_sug"/>
    <property type="match status" value="1"/>
</dbReference>
<reference evidence="2" key="1">
    <citation type="submission" date="2021-02" db="EMBL/GenBank/DDBJ databases">
        <title>Strain Y2R2, a novel species of the genus Halomonas.</title>
        <authorList>
            <person name="Huang H."/>
        </authorList>
    </citation>
    <scope>NUCLEOTIDE SEQUENCE</scope>
    <source>
        <strain evidence="2">Y2R2</strain>
    </source>
</reference>
<dbReference type="SUPFAM" id="SSF53448">
    <property type="entry name" value="Nucleotide-diphospho-sugar transferases"/>
    <property type="match status" value="1"/>
</dbReference>
<dbReference type="InterPro" id="IPR007577">
    <property type="entry name" value="GlycoTrfase_DXD_sugar-bd_CS"/>
</dbReference>
<dbReference type="GO" id="GO:0051999">
    <property type="term" value="P:mannosyl-inositol phosphorylceramide biosynthetic process"/>
    <property type="evidence" value="ECO:0007669"/>
    <property type="project" value="TreeGrafter"/>
</dbReference>